<dbReference type="FunFam" id="3.80.10.10:FF:000379">
    <property type="entry name" value="Protein NSP-INTERACTING KINASE 2"/>
    <property type="match status" value="1"/>
</dbReference>
<dbReference type="EMBL" id="LR746265">
    <property type="protein sequence ID" value="CAA7391715.1"/>
    <property type="molecule type" value="Genomic_DNA"/>
</dbReference>
<evidence type="ECO:0000256" key="4">
    <source>
        <dbReference type="ARBA" id="ARBA00022737"/>
    </source>
</evidence>
<dbReference type="Proteomes" id="UP000663760">
    <property type="component" value="Chromosome 2"/>
</dbReference>
<evidence type="ECO:0000256" key="9">
    <source>
        <dbReference type="SAM" id="Phobius"/>
    </source>
</evidence>
<dbReference type="InterPro" id="IPR001611">
    <property type="entry name" value="Leu-rich_rpt"/>
</dbReference>
<proteinExistence type="predicted"/>
<dbReference type="SUPFAM" id="SSF52058">
    <property type="entry name" value="L domain-like"/>
    <property type="match status" value="1"/>
</dbReference>
<dbReference type="Gene3D" id="1.10.510.10">
    <property type="entry name" value="Transferase(Phosphotransferase) domain 1"/>
    <property type="match status" value="1"/>
</dbReference>
<name>A0A7I8K514_SPIIN</name>
<comment type="subcellular location">
    <subcellularLocation>
        <location evidence="1">Membrane</location>
    </subcellularLocation>
</comment>
<dbReference type="PROSITE" id="PS50011">
    <property type="entry name" value="PROTEIN_KINASE_DOM"/>
    <property type="match status" value="1"/>
</dbReference>
<dbReference type="GO" id="GO:0033612">
    <property type="term" value="F:receptor serine/threonine kinase binding"/>
    <property type="evidence" value="ECO:0007669"/>
    <property type="project" value="TreeGrafter"/>
</dbReference>
<organism evidence="12 13">
    <name type="scientific">Spirodela intermedia</name>
    <name type="common">Intermediate duckweed</name>
    <dbReference type="NCBI Taxonomy" id="51605"/>
    <lineage>
        <taxon>Eukaryota</taxon>
        <taxon>Viridiplantae</taxon>
        <taxon>Streptophyta</taxon>
        <taxon>Embryophyta</taxon>
        <taxon>Tracheophyta</taxon>
        <taxon>Spermatophyta</taxon>
        <taxon>Magnoliopsida</taxon>
        <taxon>Liliopsida</taxon>
        <taxon>Araceae</taxon>
        <taxon>Lemnoideae</taxon>
        <taxon>Spirodela</taxon>
    </lineage>
</organism>
<feature type="transmembrane region" description="Helical" evidence="9">
    <location>
        <begin position="302"/>
        <end position="326"/>
    </location>
</feature>
<evidence type="ECO:0000256" key="7">
    <source>
        <dbReference type="ARBA" id="ARBA00023170"/>
    </source>
</evidence>
<evidence type="ECO:0000256" key="8">
    <source>
        <dbReference type="ARBA" id="ARBA00023180"/>
    </source>
</evidence>
<keyword evidence="13" id="KW-1185">Reference proteome</keyword>
<feature type="chain" id="PRO_5029459466" description="Protein kinase domain-containing protein" evidence="10">
    <location>
        <begin position="25"/>
        <end position="670"/>
    </location>
</feature>
<keyword evidence="10" id="KW-0732">Signal</keyword>
<evidence type="ECO:0000256" key="10">
    <source>
        <dbReference type="SAM" id="SignalP"/>
    </source>
</evidence>
<dbReference type="Pfam" id="PF08263">
    <property type="entry name" value="LRRNT_2"/>
    <property type="match status" value="1"/>
</dbReference>
<dbReference type="Pfam" id="PF07714">
    <property type="entry name" value="PK_Tyr_Ser-Thr"/>
    <property type="match status" value="1"/>
</dbReference>
<dbReference type="InterPro" id="IPR000719">
    <property type="entry name" value="Prot_kinase_dom"/>
</dbReference>
<evidence type="ECO:0000313" key="12">
    <source>
        <dbReference type="EMBL" id="CAA7391715.1"/>
    </source>
</evidence>
<dbReference type="CDD" id="cd14066">
    <property type="entry name" value="STKc_IRAK"/>
    <property type="match status" value="1"/>
</dbReference>
<dbReference type="InterPro" id="IPR050647">
    <property type="entry name" value="Plant_LRR-RLKs"/>
</dbReference>
<evidence type="ECO:0000256" key="5">
    <source>
        <dbReference type="ARBA" id="ARBA00022989"/>
    </source>
</evidence>
<dbReference type="GO" id="GO:0005524">
    <property type="term" value="F:ATP binding"/>
    <property type="evidence" value="ECO:0007669"/>
    <property type="project" value="InterPro"/>
</dbReference>
<dbReference type="InterPro" id="IPR011009">
    <property type="entry name" value="Kinase-like_dom_sf"/>
</dbReference>
<keyword evidence="2" id="KW-0433">Leucine-rich repeat</keyword>
<dbReference type="AlphaFoldDB" id="A0A7I8K514"/>
<evidence type="ECO:0000256" key="2">
    <source>
        <dbReference type="ARBA" id="ARBA00022614"/>
    </source>
</evidence>
<keyword evidence="4" id="KW-0677">Repeat</keyword>
<keyword evidence="5 9" id="KW-1133">Transmembrane helix</keyword>
<keyword evidence="3 9" id="KW-0812">Transmembrane</keyword>
<feature type="signal peptide" evidence="10">
    <location>
        <begin position="1"/>
        <end position="24"/>
    </location>
</feature>
<gene>
    <name evidence="12" type="ORF">SI8410_02002966</name>
</gene>
<reference evidence="12" key="1">
    <citation type="submission" date="2020-02" db="EMBL/GenBank/DDBJ databases">
        <authorList>
            <person name="Scholz U."/>
            <person name="Mascher M."/>
            <person name="Fiebig A."/>
        </authorList>
    </citation>
    <scope>NUCLEOTIDE SEQUENCE</scope>
</reference>
<dbReference type="GO" id="GO:0004672">
    <property type="term" value="F:protein kinase activity"/>
    <property type="evidence" value="ECO:0007669"/>
    <property type="project" value="InterPro"/>
</dbReference>
<evidence type="ECO:0000256" key="3">
    <source>
        <dbReference type="ARBA" id="ARBA00022692"/>
    </source>
</evidence>
<dbReference type="PANTHER" id="PTHR48056:SF37">
    <property type="entry name" value="PROTEIN KINASE DOMAIN-CONTAINING PROTEIN"/>
    <property type="match status" value="1"/>
</dbReference>
<dbReference type="PANTHER" id="PTHR48056">
    <property type="entry name" value="LRR RECEPTOR-LIKE SERINE/THREONINE-PROTEIN KINASE-RELATED"/>
    <property type="match status" value="1"/>
</dbReference>
<dbReference type="FunFam" id="3.30.200.20:FF:000371">
    <property type="entry name" value="Protein NSP-INTERACTING KINASE 2"/>
    <property type="match status" value="1"/>
</dbReference>
<dbReference type="Gene3D" id="3.80.10.10">
    <property type="entry name" value="Ribonuclease Inhibitor"/>
    <property type="match status" value="2"/>
</dbReference>
<keyword evidence="7" id="KW-0675">Receptor</keyword>
<accession>A0A7I8K514</accession>
<dbReference type="Pfam" id="PF13855">
    <property type="entry name" value="LRR_8"/>
    <property type="match status" value="1"/>
</dbReference>
<dbReference type="InterPro" id="IPR001245">
    <property type="entry name" value="Ser-Thr/Tyr_kinase_cat_dom"/>
</dbReference>
<dbReference type="Gene3D" id="3.30.200.20">
    <property type="entry name" value="Phosphorylase Kinase, domain 1"/>
    <property type="match status" value="1"/>
</dbReference>
<feature type="domain" description="Protein kinase" evidence="11">
    <location>
        <begin position="399"/>
        <end position="670"/>
    </location>
</feature>
<dbReference type="SUPFAM" id="SSF56112">
    <property type="entry name" value="Protein kinase-like (PK-like)"/>
    <property type="match status" value="1"/>
</dbReference>
<keyword evidence="6 9" id="KW-0472">Membrane</keyword>
<dbReference type="InterPro" id="IPR032675">
    <property type="entry name" value="LRR_dom_sf"/>
</dbReference>
<evidence type="ECO:0000256" key="1">
    <source>
        <dbReference type="ARBA" id="ARBA00004370"/>
    </source>
</evidence>
<evidence type="ECO:0000259" key="11">
    <source>
        <dbReference type="PROSITE" id="PS50011"/>
    </source>
</evidence>
<sequence>MGSLTADQLLPLLLLLSLLCAATGENEEVAVLMELKASLDPDGQFLTSWTEEGDPCGGDFEGVACDKLGRVSNISLQGKRLPGTISPAVGRLQSLSGLFLHYNELKGVIPPEIANLTELTDLYLNVNNLSGSIPPAIGNMARLQVLQLCYNRLSGSIPNQVGLLKELNVLALQSNRLTGAIPASLGDLPELTRLDLSFNQFFGSIPSKLALVPRLLALDLRNNSLSGKVPYGLRRMEGRFHYANNRGLCGAGFSSLRLCNSADLLQPNKPEPYSGLAHTGIPQSAYVKTHGSHSSKPSSSSLPVVIAAIAVGAVGVVSGLLAFACYRRRKQKIGSSIEITDSRLSTDQVKEAIRKSPSAPVGVGYTSGWDSLAGGGFSQDVSRSLRFNLEEVESATQHFSEVNLLGKSNFAATYKGILRDGSVVAVKSINKTSCKAEEGEFLKGLKLLASLSHENLVGLRGFCCSSGRGECFLLYDFVANGSLSQYLETKGKEESSRVLGWPQRVAIIKGIARGIEYLHSDREKKPALVHQNISSEKILIDHHFKPLISGAGFHKLLADDVVFSSLKASAAMGYLAPEYATTGRFSEKSDVYAFGVILLQILTGRTKVNPLRPGAEPGKLEDLIDRRLEGNYPKPEAAKLASLALVCTSETPTQRPTMSSVVQELCCNNS</sequence>
<protein>
    <recommendedName>
        <fullName evidence="11">Protein kinase domain-containing protein</fullName>
    </recommendedName>
</protein>
<dbReference type="Pfam" id="PF00560">
    <property type="entry name" value="LRR_1"/>
    <property type="match status" value="2"/>
</dbReference>
<evidence type="ECO:0000313" key="13">
    <source>
        <dbReference type="Proteomes" id="UP000663760"/>
    </source>
</evidence>
<dbReference type="InterPro" id="IPR013210">
    <property type="entry name" value="LRR_N_plant-typ"/>
</dbReference>
<evidence type="ECO:0000256" key="6">
    <source>
        <dbReference type="ARBA" id="ARBA00023136"/>
    </source>
</evidence>
<dbReference type="OrthoDB" id="676979at2759"/>
<dbReference type="GO" id="GO:0016020">
    <property type="term" value="C:membrane"/>
    <property type="evidence" value="ECO:0007669"/>
    <property type="project" value="UniProtKB-SubCell"/>
</dbReference>
<keyword evidence="8" id="KW-0325">Glycoprotein</keyword>